<keyword evidence="4" id="KW-1185">Reference proteome</keyword>
<keyword evidence="1" id="KW-0812">Transmembrane</keyword>
<keyword evidence="2" id="KW-0732">Signal</keyword>
<dbReference type="Proteomes" id="UP000053573">
    <property type="component" value="Unassembled WGS sequence"/>
</dbReference>
<proteinExistence type="predicted"/>
<feature type="chain" id="PRO_5005199631" evidence="2">
    <location>
        <begin position="28"/>
        <end position="109"/>
    </location>
</feature>
<gene>
    <name evidence="3" type="ORF">EMPG_13986</name>
</gene>
<name>A0A0H1BH00_9EURO</name>
<dbReference type="EMBL" id="LDEV01001947">
    <property type="protein sequence ID" value="KLJ10640.1"/>
    <property type="molecule type" value="Genomic_DNA"/>
</dbReference>
<feature type="signal peptide" evidence="2">
    <location>
        <begin position="1"/>
        <end position="27"/>
    </location>
</feature>
<protein>
    <submittedName>
        <fullName evidence="3">Uncharacterized protein</fullName>
    </submittedName>
</protein>
<evidence type="ECO:0000256" key="2">
    <source>
        <dbReference type="SAM" id="SignalP"/>
    </source>
</evidence>
<evidence type="ECO:0000313" key="3">
    <source>
        <dbReference type="EMBL" id="KLJ10640.1"/>
    </source>
</evidence>
<comment type="caution">
    <text evidence="3">The sequence shown here is derived from an EMBL/GenBank/DDBJ whole genome shotgun (WGS) entry which is preliminary data.</text>
</comment>
<accession>A0A0H1BH00</accession>
<dbReference type="AlphaFoldDB" id="A0A0H1BH00"/>
<keyword evidence="1" id="KW-0472">Membrane</keyword>
<evidence type="ECO:0000313" key="4">
    <source>
        <dbReference type="Proteomes" id="UP000053573"/>
    </source>
</evidence>
<feature type="transmembrane region" description="Helical" evidence="1">
    <location>
        <begin position="69"/>
        <end position="89"/>
    </location>
</feature>
<reference evidence="4" key="1">
    <citation type="journal article" date="2015" name="PLoS Genet.">
        <title>The dynamic genome and transcriptome of the human fungal pathogen Blastomyces and close relative Emmonsia.</title>
        <authorList>
            <person name="Munoz J.F."/>
            <person name="Gauthier G.M."/>
            <person name="Desjardins C.A."/>
            <person name="Gallo J.E."/>
            <person name="Holder J."/>
            <person name="Sullivan T.D."/>
            <person name="Marty A.J."/>
            <person name="Carmen J.C."/>
            <person name="Chen Z."/>
            <person name="Ding L."/>
            <person name="Gujja S."/>
            <person name="Magrini V."/>
            <person name="Misas E."/>
            <person name="Mitreva M."/>
            <person name="Priest M."/>
            <person name="Saif S."/>
            <person name="Whiston E.A."/>
            <person name="Young S."/>
            <person name="Zeng Q."/>
            <person name="Goldman W.E."/>
            <person name="Mardis E.R."/>
            <person name="Taylor J.W."/>
            <person name="McEwen J.G."/>
            <person name="Clay O.K."/>
            <person name="Klein B.S."/>
            <person name="Cuomo C.A."/>
        </authorList>
    </citation>
    <scope>NUCLEOTIDE SEQUENCE [LARGE SCALE GENOMIC DNA]</scope>
    <source>
        <strain evidence="4">UAMH 139</strain>
    </source>
</reference>
<keyword evidence="1" id="KW-1133">Transmembrane helix</keyword>
<organism evidence="3 4">
    <name type="scientific">Blastomyces silverae</name>
    <dbReference type="NCBI Taxonomy" id="2060906"/>
    <lineage>
        <taxon>Eukaryota</taxon>
        <taxon>Fungi</taxon>
        <taxon>Dikarya</taxon>
        <taxon>Ascomycota</taxon>
        <taxon>Pezizomycotina</taxon>
        <taxon>Eurotiomycetes</taxon>
        <taxon>Eurotiomycetidae</taxon>
        <taxon>Onygenales</taxon>
        <taxon>Ajellomycetaceae</taxon>
        <taxon>Blastomyces</taxon>
    </lineage>
</organism>
<evidence type="ECO:0000256" key="1">
    <source>
        <dbReference type="SAM" id="Phobius"/>
    </source>
</evidence>
<sequence>MMRASMLTVRWIGLLVASFTTLLCVSTARMAHRRCAALCSELSRVGGTNKGDAARSHSVSNSAERVCRMVITISLAFTILVTVAASLWVSLTATAQSQEAPRICSASKV</sequence>